<keyword evidence="2" id="KW-1185">Reference proteome</keyword>
<evidence type="ECO:0000313" key="2">
    <source>
        <dbReference type="Proteomes" id="UP000054217"/>
    </source>
</evidence>
<gene>
    <name evidence="1" type="ORF">M404DRAFT_781184</name>
</gene>
<protein>
    <submittedName>
        <fullName evidence="1">Uncharacterized protein</fullName>
    </submittedName>
</protein>
<evidence type="ECO:0000313" key="1">
    <source>
        <dbReference type="EMBL" id="KIN99704.1"/>
    </source>
</evidence>
<dbReference type="HOGENOM" id="CLU_2470010_0_0_1"/>
<reference evidence="1 2" key="1">
    <citation type="submission" date="2014-04" db="EMBL/GenBank/DDBJ databases">
        <authorList>
            <consortium name="DOE Joint Genome Institute"/>
            <person name="Kuo A."/>
            <person name="Kohler A."/>
            <person name="Costa M.D."/>
            <person name="Nagy L.G."/>
            <person name="Floudas D."/>
            <person name="Copeland A."/>
            <person name="Barry K.W."/>
            <person name="Cichocki N."/>
            <person name="Veneault-Fourrey C."/>
            <person name="LaButti K."/>
            <person name="Lindquist E.A."/>
            <person name="Lipzen A."/>
            <person name="Lundell T."/>
            <person name="Morin E."/>
            <person name="Murat C."/>
            <person name="Sun H."/>
            <person name="Tunlid A."/>
            <person name="Henrissat B."/>
            <person name="Grigoriev I.V."/>
            <person name="Hibbett D.S."/>
            <person name="Martin F."/>
            <person name="Nordberg H.P."/>
            <person name="Cantor M.N."/>
            <person name="Hua S.X."/>
        </authorList>
    </citation>
    <scope>NUCLEOTIDE SEQUENCE [LARGE SCALE GENOMIC DNA]</scope>
    <source>
        <strain evidence="1 2">Marx 270</strain>
    </source>
</reference>
<dbReference type="InParanoid" id="A0A0C3NF67"/>
<dbReference type="STRING" id="870435.A0A0C3NF67"/>
<reference evidence="2" key="2">
    <citation type="submission" date="2015-01" db="EMBL/GenBank/DDBJ databases">
        <title>Evolutionary Origins and Diversification of the Mycorrhizal Mutualists.</title>
        <authorList>
            <consortium name="DOE Joint Genome Institute"/>
            <consortium name="Mycorrhizal Genomics Consortium"/>
            <person name="Kohler A."/>
            <person name="Kuo A."/>
            <person name="Nagy L.G."/>
            <person name="Floudas D."/>
            <person name="Copeland A."/>
            <person name="Barry K.W."/>
            <person name="Cichocki N."/>
            <person name="Veneault-Fourrey C."/>
            <person name="LaButti K."/>
            <person name="Lindquist E.A."/>
            <person name="Lipzen A."/>
            <person name="Lundell T."/>
            <person name="Morin E."/>
            <person name="Murat C."/>
            <person name="Riley R."/>
            <person name="Ohm R."/>
            <person name="Sun H."/>
            <person name="Tunlid A."/>
            <person name="Henrissat B."/>
            <person name="Grigoriev I.V."/>
            <person name="Hibbett D.S."/>
            <person name="Martin F."/>
        </authorList>
    </citation>
    <scope>NUCLEOTIDE SEQUENCE [LARGE SCALE GENOMIC DNA]</scope>
    <source>
        <strain evidence="2">Marx 270</strain>
    </source>
</reference>
<dbReference type="AlphaFoldDB" id="A0A0C3NF67"/>
<dbReference type="Proteomes" id="UP000054217">
    <property type="component" value="Unassembled WGS sequence"/>
</dbReference>
<accession>A0A0C3NF67</accession>
<sequence>MYLLLAGLGSLATVLAYVAYTESIWSKSLRTRQAVLDQLGLAQRAESKSYRFVGFFHPYWWRRRAGLVDRHCTHPTRAQGYRICRVFR</sequence>
<organism evidence="1 2">
    <name type="scientific">Pisolithus tinctorius Marx 270</name>
    <dbReference type="NCBI Taxonomy" id="870435"/>
    <lineage>
        <taxon>Eukaryota</taxon>
        <taxon>Fungi</taxon>
        <taxon>Dikarya</taxon>
        <taxon>Basidiomycota</taxon>
        <taxon>Agaricomycotina</taxon>
        <taxon>Agaricomycetes</taxon>
        <taxon>Agaricomycetidae</taxon>
        <taxon>Boletales</taxon>
        <taxon>Sclerodermatineae</taxon>
        <taxon>Pisolithaceae</taxon>
        <taxon>Pisolithus</taxon>
    </lineage>
</organism>
<name>A0A0C3NF67_PISTI</name>
<dbReference type="EMBL" id="KN832002">
    <property type="protein sequence ID" value="KIN99704.1"/>
    <property type="molecule type" value="Genomic_DNA"/>
</dbReference>
<proteinExistence type="predicted"/>